<dbReference type="HAMAP" id="MF_01987">
    <property type="entry name" value="Ribokinase"/>
    <property type="match status" value="1"/>
</dbReference>
<dbReference type="GO" id="GO:0046872">
    <property type="term" value="F:metal ion binding"/>
    <property type="evidence" value="ECO:0007669"/>
    <property type="project" value="UniProtKB-KW"/>
</dbReference>
<feature type="binding site" evidence="12">
    <location>
        <begin position="217"/>
        <end position="222"/>
    </location>
    <ligand>
        <name>ATP</name>
        <dbReference type="ChEBI" id="CHEBI:30616"/>
    </ligand>
</feature>
<comment type="pathway">
    <text evidence="12">Carbohydrate metabolism; D-ribose degradation; D-ribose 5-phosphate from beta-D-ribopyranose: step 2/2.</text>
</comment>
<dbReference type="GO" id="GO:0005524">
    <property type="term" value="F:ATP binding"/>
    <property type="evidence" value="ECO:0007669"/>
    <property type="project" value="UniProtKB-UniRule"/>
</dbReference>
<dbReference type="CDD" id="cd01174">
    <property type="entry name" value="ribokinase"/>
    <property type="match status" value="1"/>
</dbReference>
<evidence type="ECO:0000256" key="6">
    <source>
        <dbReference type="ARBA" id="ARBA00022741"/>
    </source>
</evidence>
<comment type="similarity">
    <text evidence="12">Belongs to the carbohydrate kinase PfkB family. Ribokinase subfamily.</text>
</comment>
<feature type="binding site" evidence="12">
    <location>
        <position position="249"/>
    </location>
    <ligand>
        <name>substrate</name>
    </ligand>
</feature>
<name>A0A220MK24_9BACL</name>
<evidence type="ECO:0000256" key="1">
    <source>
        <dbReference type="ARBA" id="ARBA00005380"/>
    </source>
</evidence>
<accession>A0A220MK24</accession>
<gene>
    <name evidence="12" type="primary">rbsK</name>
    <name evidence="15" type="ORF">BP422_17830</name>
</gene>
<keyword evidence="13" id="KW-0423">Lactose metabolism</keyword>
<feature type="binding site" evidence="12">
    <location>
        <position position="288"/>
    </location>
    <ligand>
        <name>K(+)</name>
        <dbReference type="ChEBI" id="CHEBI:29103"/>
    </ligand>
</feature>
<feature type="binding site" evidence="12">
    <location>
        <position position="284"/>
    </location>
    <ligand>
        <name>K(+)</name>
        <dbReference type="ChEBI" id="CHEBI:29103"/>
    </ligand>
</feature>
<dbReference type="UniPathway" id="UPA00916">
    <property type="reaction ID" value="UER00889"/>
</dbReference>
<evidence type="ECO:0000256" key="11">
    <source>
        <dbReference type="ARBA" id="ARBA00023277"/>
    </source>
</evidence>
<feature type="binding site" evidence="12">
    <location>
        <position position="245"/>
    </location>
    <ligand>
        <name>K(+)</name>
        <dbReference type="ChEBI" id="CHEBI:29103"/>
    </ligand>
</feature>
<comment type="caution">
    <text evidence="12">Lacks conserved residue(s) required for the propagation of feature annotation.</text>
</comment>
<dbReference type="RefSeq" id="WP_088908924.1">
    <property type="nucleotide sequence ID" value="NZ_CP018145.1"/>
</dbReference>
<feature type="binding site" evidence="12">
    <location>
        <begin position="10"/>
        <end position="12"/>
    </location>
    <ligand>
        <name>substrate</name>
    </ligand>
</feature>
<feature type="binding site" evidence="12">
    <location>
        <position position="282"/>
    </location>
    <ligand>
        <name>K(+)</name>
        <dbReference type="ChEBI" id="CHEBI:29103"/>
    </ligand>
</feature>
<sequence length="300" mass="31438">MKIAVIGSINMDLVTHVHHLPKAGETIASHHFELIPGGKGANQAVAASRLGAHVSMIGMVGEDENGRIMLGGLTDAHVHIEGIKCSGTTGMAFINVSDDGENNIVFVPGANALVSSEHIADHLSILKDSDVVLLQLEIPMPVVEYTVKEAARLGKLVILNPAPARELSSELLTYVHTLTPNETELSILTGMPVSTIDEVHAAAKKLLSSGPKRVIVTLGEKGALLVTADEATHIPAFRVEPVDTTAAGDSFTAAFAVGITQGMTETEAATFASKVAAIVVTRNGAQPSLPTFDEVQAYSF</sequence>
<evidence type="ECO:0000256" key="13">
    <source>
        <dbReference type="PIRNR" id="PIRNR000535"/>
    </source>
</evidence>
<dbReference type="KEGG" id="bfm:BP422_17830"/>
<dbReference type="Pfam" id="PF00294">
    <property type="entry name" value="PfkB"/>
    <property type="match status" value="1"/>
</dbReference>
<evidence type="ECO:0000256" key="10">
    <source>
        <dbReference type="ARBA" id="ARBA00022958"/>
    </source>
</evidence>
<dbReference type="EC" id="2.7.1.15" evidence="2 12"/>
<keyword evidence="6 12" id="KW-0547">Nucleotide-binding</keyword>
<protein>
    <recommendedName>
        <fullName evidence="3 12">Ribokinase</fullName>
        <shortName evidence="12">RK</shortName>
        <ecNumber evidence="2 12">2.7.1.15</ecNumber>
    </recommendedName>
</protein>
<dbReference type="InterPro" id="IPR029056">
    <property type="entry name" value="Ribokinase-like"/>
</dbReference>
<feature type="binding site" evidence="12">
    <location>
        <begin position="248"/>
        <end position="249"/>
    </location>
    <ligand>
        <name>ATP</name>
        <dbReference type="ChEBI" id="CHEBI:30616"/>
    </ligand>
</feature>
<dbReference type="PANTHER" id="PTHR10584">
    <property type="entry name" value="SUGAR KINASE"/>
    <property type="match status" value="1"/>
</dbReference>
<keyword evidence="10 12" id="KW-0630">Potassium</keyword>
<dbReference type="InterPro" id="IPR002173">
    <property type="entry name" value="Carboh/pur_kinase_PfkB_CS"/>
</dbReference>
<dbReference type="InterPro" id="IPR002139">
    <property type="entry name" value="Ribo/fructo_kinase"/>
</dbReference>
<keyword evidence="12" id="KW-0963">Cytoplasm</keyword>
<comment type="subcellular location">
    <subcellularLocation>
        <location evidence="12">Cytoplasm</location>
    </subcellularLocation>
</comment>
<keyword evidence="5 12" id="KW-0479">Metal-binding</keyword>
<comment type="catalytic activity">
    <reaction evidence="12">
        <text>D-ribose + ATP = D-ribose 5-phosphate + ADP + H(+)</text>
        <dbReference type="Rhea" id="RHEA:13697"/>
        <dbReference type="ChEBI" id="CHEBI:15378"/>
        <dbReference type="ChEBI" id="CHEBI:30616"/>
        <dbReference type="ChEBI" id="CHEBI:47013"/>
        <dbReference type="ChEBI" id="CHEBI:78346"/>
        <dbReference type="ChEBI" id="CHEBI:456216"/>
        <dbReference type="EC" id="2.7.1.15"/>
    </reaction>
</comment>
<dbReference type="PIRSF" id="PIRSF000535">
    <property type="entry name" value="1PFK/6PFK/LacC"/>
    <property type="match status" value="1"/>
</dbReference>
<feature type="domain" description="Carbohydrate kinase PfkB" evidence="14">
    <location>
        <begin position="2"/>
        <end position="291"/>
    </location>
</feature>
<reference evidence="15 16" key="1">
    <citation type="submission" date="2016-11" db="EMBL/GenBank/DDBJ databases">
        <authorList>
            <person name="Jaros S."/>
            <person name="Januszkiewicz K."/>
            <person name="Wedrychowicz H."/>
        </authorList>
    </citation>
    <scope>NUCLEOTIDE SEQUENCE [LARGE SCALE GENOMIC DNA]</scope>
    <source>
        <strain evidence="15 16">NF2</strain>
    </source>
</reference>
<evidence type="ECO:0000259" key="14">
    <source>
        <dbReference type="Pfam" id="PF00294"/>
    </source>
</evidence>
<dbReference type="EMBL" id="CP018145">
    <property type="protein sequence ID" value="ASJ55242.1"/>
    <property type="molecule type" value="Genomic_DNA"/>
</dbReference>
<dbReference type="UniPathway" id="UPA00704">
    <property type="reaction ID" value="UER00715"/>
</dbReference>
<dbReference type="GO" id="GO:0019303">
    <property type="term" value="P:D-ribose catabolic process"/>
    <property type="evidence" value="ECO:0007669"/>
    <property type="project" value="UniProtKB-UniRule"/>
</dbReference>
<feature type="binding site" evidence="12">
    <location>
        <position position="137"/>
    </location>
    <ligand>
        <name>substrate</name>
    </ligand>
</feature>
<dbReference type="AlphaFoldDB" id="A0A220MK24"/>
<dbReference type="NCBIfam" id="TIGR02152">
    <property type="entry name" value="D_ribokin_bact"/>
    <property type="match status" value="1"/>
</dbReference>
<keyword evidence="9 12" id="KW-0460">Magnesium</keyword>
<feature type="binding site" evidence="12">
    <location>
        <position position="243"/>
    </location>
    <ligand>
        <name>K(+)</name>
        <dbReference type="ChEBI" id="CHEBI:29103"/>
    </ligand>
</feature>
<feature type="binding site" evidence="12">
    <location>
        <position position="279"/>
    </location>
    <ligand>
        <name>K(+)</name>
        <dbReference type="ChEBI" id="CHEBI:29103"/>
    </ligand>
</feature>
<dbReference type="PANTHER" id="PTHR10584:SF166">
    <property type="entry name" value="RIBOKINASE"/>
    <property type="match status" value="1"/>
</dbReference>
<dbReference type="GO" id="GO:2001059">
    <property type="term" value="P:D-tagatose 6-phosphate catabolic process"/>
    <property type="evidence" value="ECO:0007669"/>
    <property type="project" value="UniProtKB-UniPathway"/>
</dbReference>
<keyword evidence="11 12" id="KW-0119">Carbohydrate metabolism</keyword>
<feature type="binding site" evidence="12">
    <location>
        <position position="181"/>
    </location>
    <ligand>
        <name>ATP</name>
        <dbReference type="ChEBI" id="CHEBI:30616"/>
    </ligand>
</feature>
<dbReference type="Proteomes" id="UP000197781">
    <property type="component" value="Chromosome"/>
</dbReference>
<feature type="active site" description="Proton acceptor" evidence="12">
    <location>
        <position position="249"/>
    </location>
</feature>
<comment type="subunit">
    <text evidence="12">Homodimer.</text>
</comment>
<comment type="activity regulation">
    <text evidence="12">Activated by a monovalent cation that binds near, but not in, the active site. The most likely occupant of the site in vivo is potassium. Ion binding induces a conformational change that may alter substrate affinity.</text>
</comment>
<evidence type="ECO:0000256" key="3">
    <source>
        <dbReference type="ARBA" id="ARBA00016943"/>
    </source>
</evidence>
<evidence type="ECO:0000256" key="8">
    <source>
        <dbReference type="ARBA" id="ARBA00022840"/>
    </source>
</evidence>
<dbReference type="InterPro" id="IPR011611">
    <property type="entry name" value="PfkB_dom"/>
</dbReference>
<evidence type="ECO:0000256" key="2">
    <source>
        <dbReference type="ARBA" id="ARBA00012035"/>
    </source>
</evidence>
<dbReference type="SUPFAM" id="SSF53613">
    <property type="entry name" value="Ribokinase-like"/>
    <property type="match status" value="1"/>
</dbReference>
<organism evidence="15 16">
    <name type="scientific">Brevibacillus formosus</name>
    <dbReference type="NCBI Taxonomy" id="54913"/>
    <lineage>
        <taxon>Bacteria</taxon>
        <taxon>Bacillati</taxon>
        <taxon>Bacillota</taxon>
        <taxon>Bacilli</taxon>
        <taxon>Bacillales</taxon>
        <taxon>Paenibacillaceae</taxon>
        <taxon>Brevibacillus</taxon>
    </lineage>
</organism>
<dbReference type="GO" id="GO:0004747">
    <property type="term" value="F:ribokinase activity"/>
    <property type="evidence" value="ECO:0007669"/>
    <property type="project" value="UniProtKB-UniRule"/>
</dbReference>
<comment type="similarity">
    <text evidence="13">Belongs to the carbohydrate kinase PfkB family. LacC subfamily.</text>
</comment>
<dbReference type="Gene3D" id="3.40.1190.20">
    <property type="match status" value="1"/>
</dbReference>
<comment type="pathway">
    <text evidence="13">Carbohydrate metabolism; D-tagatose 6-phosphate degradation; D-glyceraldehyde 3-phosphate and glycerone phosphate from D-tagatose 6-phosphate: step 1/2.</text>
</comment>
<dbReference type="GO" id="GO:0005988">
    <property type="term" value="P:lactose metabolic process"/>
    <property type="evidence" value="ECO:0007669"/>
    <property type="project" value="UniProtKB-KW"/>
</dbReference>
<evidence type="ECO:0000313" key="16">
    <source>
        <dbReference type="Proteomes" id="UP000197781"/>
    </source>
</evidence>
<evidence type="ECO:0000256" key="5">
    <source>
        <dbReference type="ARBA" id="ARBA00022723"/>
    </source>
</evidence>
<comment type="cofactor">
    <cofactor evidence="12">
        <name>Mg(2+)</name>
        <dbReference type="ChEBI" id="CHEBI:18420"/>
    </cofactor>
    <text evidence="12">Requires a divalent cation, most likely magnesium in vivo, as an electrophilic catalyst to aid phosphoryl group transfer. It is the chelate of the metal and the nucleotide that is the actual substrate.</text>
</comment>
<comment type="function">
    <text evidence="12">Catalyzes the phosphorylation of ribose at O-5 in a reaction requiring ATP and magnesium. The resulting D-ribose-5-phosphate can then be used either for sythesis of nucleotides, histidine, and tryptophan, or as a component of the pentose phosphate pathway.</text>
</comment>
<evidence type="ECO:0000256" key="7">
    <source>
        <dbReference type="ARBA" id="ARBA00022777"/>
    </source>
</evidence>
<dbReference type="InterPro" id="IPR011877">
    <property type="entry name" value="Ribokinase"/>
</dbReference>
<dbReference type="InterPro" id="IPR017583">
    <property type="entry name" value="Tagatose/fructose_Pkinase"/>
</dbReference>
<evidence type="ECO:0000256" key="9">
    <source>
        <dbReference type="ARBA" id="ARBA00022842"/>
    </source>
</evidence>
<evidence type="ECO:0000256" key="12">
    <source>
        <dbReference type="HAMAP-Rule" id="MF_01987"/>
    </source>
</evidence>
<keyword evidence="4 12" id="KW-0808">Transferase</keyword>
<keyword evidence="8 12" id="KW-0067">ATP-binding</keyword>
<evidence type="ECO:0000256" key="4">
    <source>
        <dbReference type="ARBA" id="ARBA00022679"/>
    </source>
</evidence>
<dbReference type="PRINTS" id="PR00990">
    <property type="entry name" value="RIBOKINASE"/>
</dbReference>
<feature type="binding site" evidence="12">
    <location>
        <begin position="38"/>
        <end position="42"/>
    </location>
    <ligand>
        <name>substrate</name>
    </ligand>
</feature>
<evidence type="ECO:0000313" key="15">
    <source>
        <dbReference type="EMBL" id="ASJ55242.1"/>
    </source>
</evidence>
<dbReference type="GO" id="GO:0009024">
    <property type="term" value="F:tagatose-6-phosphate kinase activity"/>
    <property type="evidence" value="ECO:0007669"/>
    <property type="project" value="UniProtKB-EC"/>
</dbReference>
<dbReference type="PROSITE" id="PS00584">
    <property type="entry name" value="PFKB_KINASES_2"/>
    <property type="match status" value="1"/>
</dbReference>
<proteinExistence type="inferred from homology"/>
<keyword evidence="7 12" id="KW-0418">Kinase</keyword>
<comment type="catalytic activity">
    <reaction evidence="13">
        <text>D-tagatofuranose 6-phosphate + ATP = D-tagatofuranose 1,6-bisphosphate + ADP + H(+)</text>
        <dbReference type="Rhea" id="RHEA:12420"/>
        <dbReference type="ChEBI" id="CHEBI:15378"/>
        <dbReference type="ChEBI" id="CHEBI:30616"/>
        <dbReference type="ChEBI" id="CHEBI:58694"/>
        <dbReference type="ChEBI" id="CHEBI:58695"/>
        <dbReference type="ChEBI" id="CHEBI:456216"/>
        <dbReference type="EC" id="2.7.1.144"/>
    </reaction>
</comment>
<comment type="similarity">
    <text evidence="1">Belongs to the carbohydrate kinase pfkB family.</text>
</comment>
<dbReference type="GO" id="GO:0005829">
    <property type="term" value="C:cytosol"/>
    <property type="evidence" value="ECO:0007669"/>
    <property type="project" value="TreeGrafter"/>
</dbReference>